<feature type="transmembrane region" description="Helical" evidence="1">
    <location>
        <begin position="6"/>
        <end position="24"/>
    </location>
</feature>
<dbReference type="AlphaFoldDB" id="A0A644XDB4"/>
<keyword evidence="1" id="KW-0812">Transmembrane</keyword>
<dbReference type="EMBL" id="VSSQ01001933">
    <property type="protein sequence ID" value="MPM12183.1"/>
    <property type="molecule type" value="Genomic_DNA"/>
</dbReference>
<reference evidence="2" key="1">
    <citation type="submission" date="2019-08" db="EMBL/GenBank/DDBJ databases">
        <authorList>
            <person name="Kucharzyk K."/>
            <person name="Murdoch R.W."/>
            <person name="Higgins S."/>
            <person name="Loffler F."/>
        </authorList>
    </citation>
    <scope>NUCLEOTIDE SEQUENCE</scope>
</reference>
<protein>
    <recommendedName>
        <fullName evidence="3">FeoB-associated Cys-rich membrane protein</fullName>
    </recommendedName>
</protein>
<accession>A0A644XDB4</accession>
<name>A0A644XDB4_9ZZZZ</name>
<organism evidence="2">
    <name type="scientific">bioreactor metagenome</name>
    <dbReference type="NCBI Taxonomy" id="1076179"/>
    <lineage>
        <taxon>unclassified sequences</taxon>
        <taxon>metagenomes</taxon>
        <taxon>ecological metagenomes</taxon>
    </lineage>
</organism>
<comment type="caution">
    <text evidence="2">The sequence shown here is derived from an EMBL/GenBank/DDBJ whole genome shotgun (WGS) entry which is preliminary data.</text>
</comment>
<evidence type="ECO:0008006" key="3">
    <source>
        <dbReference type="Google" id="ProtNLM"/>
    </source>
</evidence>
<evidence type="ECO:0000256" key="1">
    <source>
        <dbReference type="SAM" id="Phobius"/>
    </source>
</evidence>
<gene>
    <name evidence="2" type="ORF">SDC9_58535</name>
</gene>
<sequence>MSVWDYLVLTLVALIAGLSVWRMAKRRKQGGGCCSSCAGGCAGCARAGSCEDTKTK</sequence>
<keyword evidence="1" id="KW-0472">Membrane</keyword>
<proteinExistence type="predicted"/>
<keyword evidence="1" id="KW-1133">Transmembrane helix</keyword>
<evidence type="ECO:0000313" key="2">
    <source>
        <dbReference type="EMBL" id="MPM12183.1"/>
    </source>
</evidence>